<dbReference type="EMBL" id="JACHGF010000003">
    <property type="protein sequence ID" value="MBB5284408.1"/>
    <property type="molecule type" value="Genomic_DNA"/>
</dbReference>
<keyword evidence="2" id="KW-1185">Reference proteome</keyword>
<proteinExistence type="predicted"/>
<organism evidence="1 2">
    <name type="scientific">Rhabdobacter roseus</name>
    <dbReference type="NCBI Taxonomy" id="1655419"/>
    <lineage>
        <taxon>Bacteria</taxon>
        <taxon>Pseudomonadati</taxon>
        <taxon>Bacteroidota</taxon>
        <taxon>Cytophagia</taxon>
        <taxon>Cytophagales</taxon>
        <taxon>Cytophagaceae</taxon>
        <taxon>Rhabdobacter</taxon>
    </lineage>
</organism>
<gene>
    <name evidence="1" type="ORF">HNQ92_002551</name>
</gene>
<evidence type="ECO:0000313" key="2">
    <source>
        <dbReference type="Proteomes" id="UP000557307"/>
    </source>
</evidence>
<dbReference type="AlphaFoldDB" id="A0A840TW62"/>
<evidence type="ECO:0000313" key="1">
    <source>
        <dbReference type="EMBL" id="MBB5284408.1"/>
    </source>
</evidence>
<accession>A0A840TW62</accession>
<name>A0A840TW62_9BACT</name>
<dbReference type="Proteomes" id="UP000557307">
    <property type="component" value="Unassembled WGS sequence"/>
</dbReference>
<sequence>MKFQRVKKIITNPWGLRGFMVLDQDGEQIPELNCANEKVDNLDFFKKRLEEYWADEDTEWIDGGNLPLPKNLLK</sequence>
<reference evidence="1 2" key="1">
    <citation type="submission" date="2020-08" db="EMBL/GenBank/DDBJ databases">
        <title>Genomic Encyclopedia of Type Strains, Phase IV (KMG-IV): sequencing the most valuable type-strain genomes for metagenomic binning, comparative biology and taxonomic classification.</title>
        <authorList>
            <person name="Goeker M."/>
        </authorList>
    </citation>
    <scope>NUCLEOTIDE SEQUENCE [LARGE SCALE GENOMIC DNA]</scope>
    <source>
        <strain evidence="1 2">DSM 105074</strain>
    </source>
</reference>
<dbReference type="RefSeq" id="WP_184174347.1">
    <property type="nucleotide sequence ID" value="NZ_JACHGF010000003.1"/>
</dbReference>
<comment type="caution">
    <text evidence="1">The sequence shown here is derived from an EMBL/GenBank/DDBJ whole genome shotgun (WGS) entry which is preliminary data.</text>
</comment>
<protein>
    <submittedName>
        <fullName evidence="1">Uncharacterized protein</fullName>
    </submittedName>
</protein>